<organism evidence="2 3">
    <name type="scientific">Plasmodium vivax</name>
    <name type="common">malaria parasite P. vivax</name>
    <dbReference type="NCBI Taxonomy" id="5855"/>
    <lineage>
        <taxon>Eukaryota</taxon>
        <taxon>Sar</taxon>
        <taxon>Alveolata</taxon>
        <taxon>Apicomplexa</taxon>
        <taxon>Aconoidasida</taxon>
        <taxon>Haemosporida</taxon>
        <taxon>Plasmodiidae</taxon>
        <taxon>Plasmodium</taxon>
        <taxon>Plasmodium (Plasmodium)</taxon>
    </lineage>
</organism>
<evidence type="ECO:0000313" key="3">
    <source>
        <dbReference type="Proteomes" id="UP000305196"/>
    </source>
</evidence>
<proteinExistence type="predicted"/>
<dbReference type="EMBL" id="LT615265">
    <property type="protein sequence ID" value="SCO73010.1"/>
    <property type="molecule type" value="Genomic_DNA"/>
</dbReference>
<feature type="region of interest" description="Disordered" evidence="1">
    <location>
        <begin position="160"/>
        <end position="185"/>
    </location>
</feature>
<dbReference type="InterPro" id="IPR008780">
    <property type="entry name" value="Plasmodium_Vir"/>
</dbReference>
<protein>
    <submittedName>
        <fullName evidence="2">Vir protein/Plasmodium variant antigen protein Cir/Yir/Bir, putative</fullName>
    </submittedName>
</protein>
<dbReference type="VEuPathDB" id="PlasmoDB:PVW1_100022600"/>
<dbReference type="AlphaFoldDB" id="A0A1G4HDJ9"/>
<dbReference type="VEuPathDB" id="PlasmoDB:PVP01_0001350"/>
<sequence>MNKKNGEFLNFWLNKELKTKKNILSITVQEFYQKLIDEDSSFDGEKKLTNQIHDIKGEDLENMNILYDMYDIYNNVKTTSDEENCKSYYAECVQKFKDAIERYSQDKNDEYYKALKSFKKKYEDYNGDNNLGGCKHEYLLKLPQLGEENENSAIVTASDLGKSESQQLTEKKNEQHFPAQDDLGEKQASTYPIQTSFSQTGENHNDNNIIYTIWIMDKSPIKEK</sequence>
<dbReference type="Proteomes" id="UP000305196">
    <property type="component" value="Chromosome 10"/>
</dbReference>
<name>A0A1G4HDJ9_PLAVI</name>
<gene>
    <name evidence="2" type="ORF">PVC01_100008100</name>
</gene>
<dbReference type="Pfam" id="PF05795">
    <property type="entry name" value="Plasmodium_Vir"/>
    <property type="match status" value="1"/>
</dbReference>
<evidence type="ECO:0000313" key="2">
    <source>
        <dbReference type="EMBL" id="SCO73010.1"/>
    </source>
</evidence>
<accession>A0A1G4HDJ9</accession>
<dbReference type="VEuPathDB" id="PlasmoDB:PVPAM_100006300"/>
<evidence type="ECO:0000256" key="1">
    <source>
        <dbReference type="SAM" id="MobiDB-lite"/>
    </source>
</evidence>
<reference evidence="2 3" key="1">
    <citation type="submission" date="2016-07" db="EMBL/GenBank/DDBJ databases">
        <authorList>
            <consortium name="Pathogen Informatics"/>
        </authorList>
    </citation>
    <scope>NUCLEOTIDE SEQUENCE [LARGE SCALE GENOMIC DNA]</scope>
</reference>